<keyword evidence="3" id="KW-0378">Hydrolase</keyword>
<organism evidence="12 13">
    <name type="scientific">Candidatus Uhrbacteria bacterium CG10_big_fil_rev_8_21_14_0_10_50_16</name>
    <dbReference type="NCBI Taxonomy" id="1975039"/>
    <lineage>
        <taxon>Bacteria</taxon>
        <taxon>Candidatus Uhriibacteriota</taxon>
    </lineage>
</organism>
<dbReference type="InterPro" id="IPR018044">
    <property type="entry name" value="Peptidase_S11"/>
</dbReference>
<dbReference type="PRINTS" id="PR00725">
    <property type="entry name" value="DADACBPTASE1"/>
</dbReference>
<feature type="binding site" evidence="8">
    <location>
        <position position="261"/>
    </location>
    <ligand>
        <name>substrate</name>
    </ligand>
</feature>
<dbReference type="GO" id="GO:0009252">
    <property type="term" value="P:peptidoglycan biosynthetic process"/>
    <property type="evidence" value="ECO:0007669"/>
    <property type="project" value="UniProtKB-KW"/>
</dbReference>
<evidence type="ECO:0000256" key="9">
    <source>
        <dbReference type="RuleBase" id="RU004016"/>
    </source>
</evidence>
<dbReference type="GO" id="GO:0008360">
    <property type="term" value="P:regulation of cell shape"/>
    <property type="evidence" value="ECO:0007669"/>
    <property type="project" value="UniProtKB-KW"/>
</dbReference>
<feature type="active site" description="Acyl-ester intermediate" evidence="7">
    <location>
        <position position="95"/>
    </location>
</feature>
<dbReference type="InterPro" id="IPR012338">
    <property type="entry name" value="Beta-lactam/transpept-like"/>
</dbReference>
<evidence type="ECO:0000256" key="1">
    <source>
        <dbReference type="ARBA" id="ARBA00007164"/>
    </source>
</evidence>
<evidence type="ECO:0000256" key="2">
    <source>
        <dbReference type="ARBA" id="ARBA00022729"/>
    </source>
</evidence>
<name>A0A2H0RM05_9BACT</name>
<dbReference type="GO" id="GO:0006508">
    <property type="term" value="P:proteolysis"/>
    <property type="evidence" value="ECO:0007669"/>
    <property type="project" value="InterPro"/>
</dbReference>
<sequence>MRVNAVVNVLLALVLTPFAMTPTTSPSSVALSDVIARAVQIETGSFPLAGHRGPQRVDVQSLGVVTDAPSVLIRDVETGVPLMQRGEEIKRPIASITKLMTALVLLEDYTWNWEDAATVKQEDVTVGGRWYYRFNDALNMEDLFTMMLVASGNNETHALVREVGATQEEFVAKMNRKAEQIGMQNATFGDPIGLDPHNAATAQDVMVLLNEALQHEEIASRVAHGSVHVVSGIGNVYDVEGTNELFHSFLNQSPYKVVGGKTGSLDEAGYCLTTRIERDGHLVDVVVLGASQPEARFSDAKDLVSWAFDVFSWERDL</sequence>
<dbReference type="PANTHER" id="PTHR21581">
    <property type="entry name" value="D-ALANYL-D-ALANINE CARBOXYPEPTIDASE"/>
    <property type="match status" value="1"/>
</dbReference>
<dbReference type="AlphaFoldDB" id="A0A2H0RM05"/>
<feature type="chain" id="PRO_5013910350" description="Peptidase S11 D-alanyl-D-alanine carboxypeptidase A N-terminal domain-containing protein" evidence="10">
    <location>
        <begin position="20"/>
        <end position="317"/>
    </location>
</feature>
<comment type="caution">
    <text evidence="12">The sequence shown here is derived from an EMBL/GenBank/DDBJ whole genome shotgun (WGS) entry which is preliminary data.</text>
</comment>
<dbReference type="Gene3D" id="3.40.710.10">
    <property type="entry name" value="DD-peptidase/beta-lactamase superfamily"/>
    <property type="match status" value="1"/>
</dbReference>
<evidence type="ECO:0000256" key="6">
    <source>
        <dbReference type="ARBA" id="ARBA00023316"/>
    </source>
</evidence>
<dbReference type="InterPro" id="IPR001967">
    <property type="entry name" value="Peptidase_S11_N"/>
</dbReference>
<dbReference type="GO" id="GO:0071555">
    <property type="term" value="P:cell wall organization"/>
    <property type="evidence" value="ECO:0007669"/>
    <property type="project" value="UniProtKB-KW"/>
</dbReference>
<evidence type="ECO:0000313" key="12">
    <source>
        <dbReference type="EMBL" id="PIR47579.1"/>
    </source>
</evidence>
<evidence type="ECO:0000256" key="7">
    <source>
        <dbReference type="PIRSR" id="PIRSR618044-1"/>
    </source>
</evidence>
<dbReference type="EMBL" id="PCYM01000005">
    <property type="protein sequence ID" value="PIR47579.1"/>
    <property type="molecule type" value="Genomic_DNA"/>
</dbReference>
<dbReference type="Proteomes" id="UP000230084">
    <property type="component" value="Unassembled WGS sequence"/>
</dbReference>
<evidence type="ECO:0000259" key="11">
    <source>
        <dbReference type="Pfam" id="PF00768"/>
    </source>
</evidence>
<proteinExistence type="inferred from homology"/>
<feature type="signal peptide" evidence="10">
    <location>
        <begin position="1"/>
        <end position="19"/>
    </location>
</feature>
<keyword evidence="6" id="KW-0961">Cell wall biogenesis/degradation</keyword>
<feature type="active site" evidence="7">
    <location>
        <position position="151"/>
    </location>
</feature>
<keyword evidence="2 10" id="KW-0732">Signal</keyword>
<dbReference type="GO" id="GO:0009002">
    <property type="term" value="F:serine-type D-Ala-D-Ala carboxypeptidase activity"/>
    <property type="evidence" value="ECO:0007669"/>
    <property type="project" value="InterPro"/>
</dbReference>
<evidence type="ECO:0000256" key="8">
    <source>
        <dbReference type="PIRSR" id="PIRSR618044-2"/>
    </source>
</evidence>
<dbReference type="SUPFAM" id="SSF56601">
    <property type="entry name" value="beta-lactamase/transpeptidase-like"/>
    <property type="match status" value="1"/>
</dbReference>
<evidence type="ECO:0000313" key="13">
    <source>
        <dbReference type="Proteomes" id="UP000230084"/>
    </source>
</evidence>
<dbReference type="Pfam" id="PF00768">
    <property type="entry name" value="Peptidase_S11"/>
    <property type="match status" value="1"/>
</dbReference>
<evidence type="ECO:0000256" key="5">
    <source>
        <dbReference type="ARBA" id="ARBA00022984"/>
    </source>
</evidence>
<protein>
    <recommendedName>
        <fullName evidence="11">Peptidase S11 D-alanyl-D-alanine carboxypeptidase A N-terminal domain-containing protein</fullName>
    </recommendedName>
</protein>
<keyword evidence="4" id="KW-0133">Cell shape</keyword>
<evidence type="ECO:0000256" key="3">
    <source>
        <dbReference type="ARBA" id="ARBA00022801"/>
    </source>
</evidence>
<evidence type="ECO:0000256" key="10">
    <source>
        <dbReference type="SAM" id="SignalP"/>
    </source>
</evidence>
<evidence type="ECO:0000256" key="4">
    <source>
        <dbReference type="ARBA" id="ARBA00022960"/>
    </source>
</evidence>
<comment type="similarity">
    <text evidence="1 9">Belongs to the peptidase S11 family.</text>
</comment>
<gene>
    <name evidence="12" type="ORF">COV06_02750</name>
</gene>
<dbReference type="PANTHER" id="PTHR21581:SF6">
    <property type="entry name" value="TRAFFICKING PROTEIN PARTICLE COMPLEX SUBUNIT 12"/>
    <property type="match status" value="1"/>
</dbReference>
<feature type="active site" description="Proton acceptor" evidence="7">
    <location>
        <position position="98"/>
    </location>
</feature>
<reference evidence="12 13" key="1">
    <citation type="submission" date="2017-09" db="EMBL/GenBank/DDBJ databases">
        <title>Depth-based differentiation of microbial function through sediment-hosted aquifers and enrichment of novel symbionts in the deep terrestrial subsurface.</title>
        <authorList>
            <person name="Probst A.J."/>
            <person name="Ladd B."/>
            <person name="Jarett J.K."/>
            <person name="Geller-Mcgrath D.E."/>
            <person name="Sieber C.M."/>
            <person name="Emerson J.B."/>
            <person name="Anantharaman K."/>
            <person name="Thomas B.C."/>
            <person name="Malmstrom R."/>
            <person name="Stieglmeier M."/>
            <person name="Klingl A."/>
            <person name="Woyke T."/>
            <person name="Ryan C.M."/>
            <person name="Banfield J.F."/>
        </authorList>
    </citation>
    <scope>NUCLEOTIDE SEQUENCE [LARGE SCALE GENOMIC DNA]</scope>
    <source>
        <strain evidence="12">CG10_big_fil_rev_8_21_14_0_10_50_16</strain>
    </source>
</reference>
<feature type="domain" description="Peptidase S11 D-alanyl-D-alanine carboxypeptidase A N-terminal" evidence="11">
    <location>
        <begin position="67"/>
        <end position="291"/>
    </location>
</feature>
<keyword evidence="5" id="KW-0573">Peptidoglycan synthesis</keyword>
<accession>A0A2H0RM05</accession>